<dbReference type="Proteomes" id="UP001190700">
    <property type="component" value="Unassembled WGS sequence"/>
</dbReference>
<organism evidence="7 8">
    <name type="scientific">Cymbomonas tetramitiformis</name>
    <dbReference type="NCBI Taxonomy" id="36881"/>
    <lineage>
        <taxon>Eukaryota</taxon>
        <taxon>Viridiplantae</taxon>
        <taxon>Chlorophyta</taxon>
        <taxon>Pyramimonadophyceae</taxon>
        <taxon>Pyramimonadales</taxon>
        <taxon>Pyramimonadaceae</taxon>
        <taxon>Cymbomonas</taxon>
    </lineage>
</organism>
<evidence type="ECO:0000259" key="6">
    <source>
        <dbReference type="PROSITE" id="PS50191"/>
    </source>
</evidence>
<dbReference type="PANTHER" id="PTHR45657:SF1">
    <property type="entry name" value="CRAL-TRIO DOMAIN-CONTAINING PROTEIN YKL091C-RELATED"/>
    <property type="match status" value="1"/>
</dbReference>
<proteinExistence type="inferred from homology"/>
<keyword evidence="5" id="KW-1133">Transmembrane helix</keyword>
<comment type="similarity">
    <text evidence="3">Belongs to the SFH family.</text>
</comment>
<feature type="compositionally biased region" description="Low complexity" evidence="4">
    <location>
        <begin position="310"/>
        <end position="325"/>
    </location>
</feature>
<keyword evidence="5" id="KW-0472">Membrane</keyword>
<gene>
    <name evidence="7" type="ORF">CYMTET_49976</name>
</gene>
<feature type="region of interest" description="Disordered" evidence="4">
    <location>
        <begin position="281"/>
        <end position="325"/>
    </location>
</feature>
<dbReference type="InterPro" id="IPR001251">
    <property type="entry name" value="CRAL-TRIO_dom"/>
</dbReference>
<dbReference type="AlphaFoldDB" id="A0AAE0BQC2"/>
<dbReference type="GO" id="GO:0000139">
    <property type="term" value="C:Golgi membrane"/>
    <property type="evidence" value="ECO:0007669"/>
    <property type="project" value="UniProtKB-SubCell"/>
</dbReference>
<dbReference type="PROSITE" id="PS50191">
    <property type="entry name" value="CRAL_TRIO"/>
    <property type="match status" value="1"/>
</dbReference>
<sequence>MTASFEDPRVAQLGDPRLEEYLTLSPSELETSKQALLLCEPWVESCLGPDRIMHITRGYKSYVPRVETTAKYMSIIAKWRRDENIDSILHTQLAGLEDFDRCWPGYIYGRDKHGHTVFAEKLSDLRLERICSDFTEQQLVQFRVQQLEYLTEVKRRTTRALGRTVYQHIHILDVAGLEWSQFTSEVRVLIPKVLSVAETYYPQALFTLYVTNAPFIFRAIWSIIKMGLHPLTQQKIQIHGGNPKKQMIKEGIPIESIPEWLGGKSDGNTYLHELKRLQDERKAEQQAERKAKQQAERKAEQQAEVKAAQRPEGAQAAAPASSTARMASTLDSSMLSLWLDGPDAANVKPAEALPSAGSGGWGMRLLHKPPTAAAVTGAEVVKRPSSVAQHASSGSMPETTAGDIANAPKDPLQKTETESGQSADCHELQSASQDTDARAPTCNRDDREESRTLSADARAAMLGVAARNMLLRLHTLVCAILVQFVAALKCIAMKKHTEQL</sequence>
<dbReference type="GO" id="GO:0005886">
    <property type="term" value="C:plasma membrane"/>
    <property type="evidence" value="ECO:0007669"/>
    <property type="project" value="UniProtKB-SubCell"/>
</dbReference>
<accession>A0AAE0BQC2</accession>
<keyword evidence="8" id="KW-1185">Reference proteome</keyword>
<dbReference type="SMART" id="SM00516">
    <property type="entry name" value="SEC14"/>
    <property type="match status" value="1"/>
</dbReference>
<evidence type="ECO:0000256" key="3">
    <source>
        <dbReference type="ARBA" id="ARBA00038020"/>
    </source>
</evidence>
<feature type="region of interest" description="Disordered" evidence="4">
    <location>
        <begin position="383"/>
        <end position="453"/>
    </location>
</feature>
<evidence type="ECO:0000256" key="5">
    <source>
        <dbReference type="SAM" id="Phobius"/>
    </source>
</evidence>
<evidence type="ECO:0000313" key="8">
    <source>
        <dbReference type="Proteomes" id="UP001190700"/>
    </source>
</evidence>
<dbReference type="InterPro" id="IPR036865">
    <property type="entry name" value="CRAL-TRIO_dom_sf"/>
</dbReference>
<feature type="domain" description="CRAL-TRIO" evidence="6">
    <location>
        <begin position="95"/>
        <end position="269"/>
    </location>
</feature>
<feature type="compositionally biased region" description="Basic and acidic residues" evidence="4">
    <location>
        <begin position="281"/>
        <end position="309"/>
    </location>
</feature>
<protein>
    <recommendedName>
        <fullName evidence="6">CRAL-TRIO domain-containing protein</fullName>
    </recommendedName>
</protein>
<evidence type="ECO:0000256" key="4">
    <source>
        <dbReference type="SAM" id="MobiDB-lite"/>
    </source>
</evidence>
<evidence type="ECO:0000313" key="7">
    <source>
        <dbReference type="EMBL" id="KAK3240164.1"/>
    </source>
</evidence>
<feature type="transmembrane region" description="Helical" evidence="5">
    <location>
        <begin position="469"/>
        <end position="492"/>
    </location>
</feature>
<comment type="subcellular location">
    <subcellularLocation>
        <location evidence="1">Cell membrane</location>
        <topology evidence="1">Peripheral membrane protein</topology>
    </subcellularLocation>
    <subcellularLocation>
        <location evidence="2">Golgi apparatus membrane</location>
        <topology evidence="2">Peripheral membrane protein</topology>
    </subcellularLocation>
</comment>
<dbReference type="PANTHER" id="PTHR45657">
    <property type="entry name" value="CRAL-TRIO DOMAIN-CONTAINING PROTEIN YKL091C-RELATED"/>
    <property type="match status" value="1"/>
</dbReference>
<dbReference type="Pfam" id="PF00650">
    <property type="entry name" value="CRAL_TRIO"/>
    <property type="match status" value="1"/>
</dbReference>
<feature type="compositionally biased region" description="Polar residues" evidence="4">
    <location>
        <begin position="386"/>
        <end position="398"/>
    </location>
</feature>
<name>A0AAE0BQC2_9CHLO</name>
<keyword evidence="5" id="KW-0812">Transmembrane</keyword>
<dbReference type="SUPFAM" id="SSF52087">
    <property type="entry name" value="CRAL/TRIO domain"/>
    <property type="match status" value="1"/>
</dbReference>
<dbReference type="CDD" id="cd00170">
    <property type="entry name" value="SEC14"/>
    <property type="match status" value="1"/>
</dbReference>
<dbReference type="InterPro" id="IPR051026">
    <property type="entry name" value="PI/PC_transfer"/>
</dbReference>
<dbReference type="EMBL" id="LGRX02033724">
    <property type="protein sequence ID" value="KAK3240164.1"/>
    <property type="molecule type" value="Genomic_DNA"/>
</dbReference>
<reference evidence="7 8" key="1">
    <citation type="journal article" date="2015" name="Genome Biol. Evol.">
        <title>Comparative Genomics of a Bacterivorous Green Alga Reveals Evolutionary Causalities and Consequences of Phago-Mixotrophic Mode of Nutrition.</title>
        <authorList>
            <person name="Burns J.A."/>
            <person name="Paasch A."/>
            <person name="Narechania A."/>
            <person name="Kim E."/>
        </authorList>
    </citation>
    <scope>NUCLEOTIDE SEQUENCE [LARGE SCALE GENOMIC DNA]</scope>
    <source>
        <strain evidence="7 8">PLY_AMNH</strain>
    </source>
</reference>
<comment type="caution">
    <text evidence="7">The sequence shown here is derived from an EMBL/GenBank/DDBJ whole genome shotgun (WGS) entry which is preliminary data.</text>
</comment>
<evidence type="ECO:0000256" key="1">
    <source>
        <dbReference type="ARBA" id="ARBA00004202"/>
    </source>
</evidence>
<dbReference type="Gene3D" id="3.40.525.10">
    <property type="entry name" value="CRAL-TRIO lipid binding domain"/>
    <property type="match status" value="1"/>
</dbReference>
<evidence type="ECO:0000256" key="2">
    <source>
        <dbReference type="ARBA" id="ARBA00004395"/>
    </source>
</evidence>